<reference evidence="3" key="1">
    <citation type="submission" date="2019-08" db="EMBL/GenBank/DDBJ databases">
        <authorList>
            <person name="Kucharzyk K."/>
            <person name="Murdoch R.W."/>
            <person name="Higgins S."/>
            <person name="Loffler F."/>
        </authorList>
    </citation>
    <scope>NUCLEOTIDE SEQUENCE</scope>
</reference>
<comment type="caution">
    <text evidence="3">The sequence shown here is derived from an EMBL/GenBank/DDBJ whole genome shotgun (WGS) entry which is preliminary data.</text>
</comment>
<evidence type="ECO:0000313" key="3">
    <source>
        <dbReference type="EMBL" id="MPN32399.1"/>
    </source>
</evidence>
<dbReference type="CDD" id="cd00291">
    <property type="entry name" value="SirA_YedF_YeeD"/>
    <property type="match status" value="1"/>
</dbReference>
<dbReference type="PROSITE" id="PS01148">
    <property type="entry name" value="UPF0033"/>
    <property type="match status" value="1"/>
</dbReference>
<gene>
    <name evidence="3" type="primary">tusA_14</name>
    <name evidence="3" type="ORF">SDC9_179877</name>
</gene>
<dbReference type="SUPFAM" id="SSF64307">
    <property type="entry name" value="SirA-like"/>
    <property type="match status" value="1"/>
</dbReference>
<comment type="similarity">
    <text evidence="1">Belongs to the sulfur carrier protein TusA family.</text>
</comment>
<sequence>MGVVTTNIMTADELKSVDVAKSVDARGTACPGPLLEAKKAIGTIKAGDVMEILSSDEGTKQDIPKWCGKQGHEYLGFAEENGYFKVYMKKK</sequence>
<protein>
    <submittedName>
        <fullName evidence="3">Sulfur carrier protein TusA</fullName>
    </submittedName>
</protein>
<organism evidence="3">
    <name type="scientific">bioreactor metagenome</name>
    <dbReference type="NCBI Taxonomy" id="1076179"/>
    <lineage>
        <taxon>unclassified sequences</taxon>
        <taxon>metagenomes</taxon>
        <taxon>ecological metagenomes</taxon>
    </lineage>
</organism>
<dbReference type="InterPro" id="IPR036868">
    <property type="entry name" value="TusA-like_sf"/>
</dbReference>
<dbReference type="EMBL" id="VSSQ01084393">
    <property type="protein sequence ID" value="MPN32399.1"/>
    <property type="molecule type" value="Genomic_DNA"/>
</dbReference>
<feature type="domain" description="UPF0033" evidence="2">
    <location>
        <begin position="23"/>
        <end position="47"/>
    </location>
</feature>
<evidence type="ECO:0000259" key="2">
    <source>
        <dbReference type="PROSITE" id="PS01148"/>
    </source>
</evidence>
<dbReference type="Gene3D" id="3.30.110.40">
    <property type="entry name" value="TusA-like domain"/>
    <property type="match status" value="1"/>
</dbReference>
<evidence type="ECO:0000256" key="1">
    <source>
        <dbReference type="ARBA" id="ARBA00008984"/>
    </source>
</evidence>
<dbReference type="AlphaFoldDB" id="A0A645H323"/>
<proteinExistence type="inferred from homology"/>
<dbReference type="PANTHER" id="PTHR33279:SF6">
    <property type="entry name" value="SULFUR CARRIER PROTEIN YEDF-RELATED"/>
    <property type="match status" value="1"/>
</dbReference>
<accession>A0A645H323</accession>
<dbReference type="PANTHER" id="PTHR33279">
    <property type="entry name" value="SULFUR CARRIER PROTEIN YEDF-RELATED"/>
    <property type="match status" value="1"/>
</dbReference>
<dbReference type="InterPro" id="IPR001455">
    <property type="entry name" value="TusA-like"/>
</dbReference>
<name>A0A645H323_9ZZZZ</name>
<dbReference type="Pfam" id="PF01206">
    <property type="entry name" value="TusA"/>
    <property type="match status" value="1"/>
</dbReference>